<proteinExistence type="inferred from homology"/>
<evidence type="ECO:0000313" key="5">
    <source>
        <dbReference type="EMBL" id="KXT44625.1"/>
    </source>
</evidence>
<comment type="caution">
    <text evidence="5">The sequence shown here is derived from an EMBL/GenBank/DDBJ whole genome shotgun (WGS) entry which is preliminary data.</text>
</comment>
<dbReference type="Pfam" id="PF13102">
    <property type="entry name" value="Phage_int_SAM_5"/>
    <property type="match status" value="1"/>
</dbReference>
<name>A0A139KZL6_9BACE</name>
<dbReference type="CDD" id="cd01185">
    <property type="entry name" value="INTN1_C_like"/>
    <property type="match status" value="1"/>
</dbReference>
<gene>
    <name evidence="5" type="ORF">HMPREF2531_03825</name>
</gene>
<dbReference type="InterPro" id="IPR002104">
    <property type="entry name" value="Integrase_catalytic"/>
</dbReference>
<dbReference type="GO" id="GO:0006310">
    <property type="term" value="P:DNA recombination"/>
    <property type="evidence" value="ECO:0007669"/>
    <property type="project" value="UniProtKB-KW"/>
</dbReference>
<dbReference type="InterPro" id="IPR025269">
    <property type="entry name" value="SAM-like_dom"/>
</dbReference>
<dbReference type="PATRIC" id="fig|329854.7.peg.3892"/>
<keyword evidence="2" id="KW-0238">DNA-binding</keyword>
<dbReference type="Pfam" id="PF00589">
    <property type="entry name" value="Phage_integrase"/>
    <property type="match status" value="1"/>
</dbReference>
<dbReference type="InterPro" id="IPR011010">
    <property type="entry name" value="DNA_brk_join_enz"/>
</dbReference>
<accession>A0A139KZL6</accession>
<dbReference type="GO" id="GO:0003677">
    <property type="term" value="F:DNA binding"/>
    <property type="evidence" value="ECO:0007669"/>
    <property type="project" value="UniProtKB-KW"/>
</dbReference>
<feature type="domain" description="Tyr recombinase" evidence="4">
    <location>
        <begin position="211"/>
        <end position="406"/>
    </location>
</feature>
<dbReference type="InterPro" id="IPR035386">
    <property type="entry name" value="Arm-DNA-bind_5"/>
</dbReference>
<dbReference type="InterPro" id="IPR050090">
    <property type="entry name" value="Tyrosine_recombinase_XerCD"/>
</dbReference>
<evidence type="ECO:0000313" key="6">
    <source>
        <dbReference type="Proteomes" id="UP000070319"/>
    </source>
</evidence>
<dbReference type="Proteomes" id="UP000070319">
    <property type="component" value="Unassembled WGS sequence"/>
</dbReference>
<sequence>MSVNISVVCFKSKTLSNGEHPLFIKVSEGKKRATKSLGLSIRAQFWNFEKNEPKKICPNREALIKMIESKKQQYLEQVIDFKSEDKNFTPQSLVDKMENTVISQTVGEYLLKQIEIMKVEKRIGNAKVYRSTYNSLFAFCGNLNISFASIDVAWLRRYETFLKSRENSINTIGIRFRELRALYNKAIEDNLVHEKNYPFKRFKVARFSKKTSKRAIKKEDIKRIMNVDLRLITKYHSPLLYLSKDLFLFSYLGCGINLIDIAYLRYENIVENRLRFNRHKTGQPINFALQGQLREIILKYAKEDCNPKDFIFPILDRKIHKTQQQQNDRIIKVTKGINKNLKKIGQFLNLSIPITTYVARHSFATVLKRSGVNISIISEALGHTNLLTTQYYLDSFDNEQIDAAMKNLL</sequence>
<organism evidence="5">
    <name type="scientific">Bacteroides intestinalis</name>
    <dbReference type="NCBI Taxonomy" id="329854"/>
    <lineage>
        <taxon>Bacteria</taxon>
        <taxon>Pseudomonadati</taxon>
        <taxon>Bacteroidota</taxon>
        <taxon>Bacteroidia</taxon>
        <taxon>Bacteroidales</taxon>
        <taxon>Bacteroidaceae</taxon>
        <taxon>Bacteroides</taxon>
    </lineage>
</organism>
<dbReference type="PANTHER" id="PTHR30349:SF64">
    <property type="entry name" value="PROPHAGE INTEGRASE INTD-RELATED"/>
    <property type="match status" value="1"/>
</dbReference>
<dbReference type="InterPro" id="IPR010998">
    <property type="entry name" value="Integrase_recombinase_N"/>
</dbReference>
<dbReference type="PANTHER" id="PTHR30349">
    <property type="entry name" value="PHAGE INTEGRASE-RELATED"/>
    <property type="match status" value="1"/>
</dbReference>
<comment type="similarity">
    <text evidence="1">Belongs to the 'phage' integrase family.</text>
</comment>
<evidence type="ECO:0000256" key="1">
    <source>
        <dbReference type="ARBA" id="ARBA00008857"/>
    </source>
</evidence>
<dbReference type="RefSeq" id="WP_061437470.1">
    <property type="nucleotide sequence ID" value="NZ_KQ968732.1"/>
</dbReference>
<evidence type="ECO:0000256" key="2">
    <source>
        <dbReference type="ARBA" id="ARBA00023125"/>
    </source>
</evidence>
<evidence type="ECO:0000259" key="4">
    <source>
        <dbReference type="PROSITE" id="PS51898"/>
    </source>
</evidence>
<dbReference type="AlphaFoldDB" id="A0A139KZL6"/>
<dbReference type="GO" id="GO:0015074">
    <property type="term" value="P:DNA integration"/>
    <property type="evidence" value="ECO:0007669"/>
    <property type="project" value="InterPro"/>
</dbReference>
<dbReference type="InterPro" id="IPR013762">
    <property type="entry name" value="Integrase-like_cat_sf"/>
</dbReference>
<dbReference type="EMBL" id="LTDF01000147">
    <property type="protein sequence ID" value="KXT44625.1"/>
    <property type="molecule type" value="Genomic_DNA"/>
</dbReference>
<dbReference type="Pfam" id="PF17293">
    <property type="entry name" value="Arm-DNA-bind_5"/>
    <property type="match status" value="1"/>
</dbReference>
<reference evidence="5 6" key="1">
    <citation type="submission" date="2016-02" db="EMBL/GenBank/DDBJ databases">
        <authorList>
            <person name="Wen L."/>
            <person name="He K."/>
            <person name="Yang H."/>
        </authorList>
    </citation>
    <scope>NUCLEOTIDE SEQUENCE [LARGE SCALE GENOMIC DNA]</scope>
    <source>
        <strain evidence="5 6">KLE1704</strain>
    </source>
</reference>
<keyword evidence="3" id="KW-0233">DNA recombination</keyword>
<dbReference type="Gene3D" id="1.10.150.130">
    <property type="match status" value="1"/>
</dbReference>
<protein>
    <submittedName>
        <fullName evidence="5">Site-specific recombinase, phage integrase family</fullName>
    </submittedName>
</protein>
<dbReference type="PROSITE" id="PS51898">
    <property type="entry name" value="TYR_RECOMBINASE"/>
    <property type="match status" value="1"/>
</dbReference>
<evidence type="ECO:0000256" key="3">
    <source>
        <dbReference type="ARBA" id="ARBA00023172"/>
    </source>
</evidence>
<dbReference type="Gene3D" id="1.10.443.10">
    <property type="entry name" value="Intergrase catalytic core"/>
    <property type="match status" value="1"/>
</dbReference>
<dbReference type="SUPFAM" id="SSF56349">
    <property type="entry name" value="DNA breaking-rejoining enzymes"/>
    <property type="match status" value="1"/>
</dbReference>